<reference evidence="3 4" key="1">
    <citation type="journal article" date="2014" name="Antonie Van Leeuwenhoek">
        <title>Hyphomonas beringensis sp. nov. and Hyphomonas chukchiensis sp. nov., isolated from surface seawater of the Bering Sea and Chukchi Sea.</title>
        <authorList>
            <person name="Li C."/>
            <person name="Lai Q."/>
            <person name="Li G."/>
            <person name="Dong C."/>
            <person name="Wang J."/>
            <person name="Liao Y."/>
            <person name="Shao Z."/>
        </authorList>
    </citation>
    <scope>NUCLEOTIDE SEQUENCE [LARGE SCALE GENOMIC DNA]</scope>
    <source>
        <strain evidence="3 4">25B14_1</strain>
    </source>
</reference>
<evidence type="ECO:0000259" key="2">
    <source>
        <dbReference type="Pfam" id="PF02517"/>
    </source>
</evidence>
<gene>
    <name evidence="3" type="ORF">HY29_14495</name>
</gene>
<comment type="caution">
    <text evidence="3">The sequence shown here is derived from an EMBL/GenBank/DDBJ whole genome shotgun (WGS) entry which is preliminary data.</text>
</comment>
<dbReference type="GO" id="GO:0080120">
    <property type="term" value="P:CAAX-box protein maturation"/>
    <property type="evidence" value="ECO:0007669"/>
    <property type="project" value="UniProtKB-ARBA"/>
</dbReference>
<keyword evidence="1" id="KW-1133">Transmembrane helix</keyword>
<dbReference type="InterPro" id="IPR003675">
    <property type="entry name" value="Rce1/LyrA-like_dom"/>
</dbReference>
<keyword evidence="1" id="KW-0472">Membrane</keyword>
<feature type="transmembrane region" description="Helical" evidence="1">
    <location>
        <begin position="78"/>
        <end position="105"/>
    </location>
</feature>
<feature type="transmembrane region" description="Helical" evidence="1">
    <location>
        <begin position="201"/>
        <end position="222"/>
    </location>
</feature>
<dbReference type="PANTHER" id="PTHR35797:SF1">
    <property type="entry name" value="PROTEASE"/>
    <property type="match status" value="1"/>
</dbReference>
<dbReference type="PANTHER" id="PTHR35797">
    <property type="entry name" value="PROTEASE-RELATED"/>
    <property type="match status" value="1"/>
</dbReference>
<dbReference type="eggNOG" id="COG1266">
    <property type="taxonomic scope" value="Bacteria"/>
</dbReference>
<keyword evidence="4" id="KW-1185">Reference proteome</keyword>
<proteinExistence type="predicted"/>
<evidence type="ECO:0000313" key="4">
    <source>
        <dbReference type="Proteomes" id="UP000027037"/>
    </source>
</evidence>
<dbReference type="STRING" id="1280946.HY29_14495"/>
<evidence type="ECO:0000256" key="1">
    <source>
        <dbReference type="SAM" id="Phobius"/>
    </source>
</evidence>
<dbReference type="PATRIC" id="fig|1280946.3.peg.1910"/>
<evidence type="ECO:0000313" key="3">
    <source>
        <dbReference type="EMBL" id="KCZ54356.1"/>
    </source>
</evidence>
<dbReference type="GO" id="GO:0004175">
    <property type="term" value="F:endopeptidase activity"/>
    <property type="evidence" value="ECO:0007669"/>
    <property type="project" value="UniProtKB-ARBA"/>
</dbReference>
<sequence>MTPIRLFLLIAFTFSWTCFGVLYGLGGFSGAGIYAGGLVMLAMFGPAIGALVCAYLYDKGHRARALGLAVESWKRLFLWLPYAWLMPCLLAALAIVLSLAAMGAAPADAAQKLASAVEATGQPMPMPAEMLLLVQIGVGVPIGILINTVILTFSEELGWRGWLQPRLAHMGFWKMNALIGLIWGVWHAPIILMGYNYPGLGWGGVLAMCAFCILITPYLALLRERGAGAWGAGAFHGSINAVVGASLLWMPSVEWPHMGLMGLEGFALLLAGWPCIWFYRRARPITGEPAQG</sequence>
<dbReference type="InterPro" id="IPR042150">
    <property type="entry name" value="MmRce1-like"/>
</dbReference>
<feature type="domain" description="CAAX prenyl protease 2/Lysostaphin resistance protein A-like" evidence="2">
    <location>
        <begin position="142"/>
        <end position="242"/>
    </location>
</feature>
<name>A0A062U1Z1_9PROT</name>
<feature type="transmembrane region" description="Helical" evidence="1">
    <location>
        <begin position="229"/>
        <end position="249"/>
    </location>
</feature>
<feature type="transmembrane region" description="Helical" evidence="1">
    <location>
        <begin position="31"/>
        <end position="57"/>
    </location>
</feature>
<feature type="transmembrane region" description="Helical" evidence="1">
    <location>
        <begin position="255"/>
        <end position="279"/>
    </location>
</feature>
<protein>
    <recommendedName>
        <fullName evidence="2">CAAX prenyl protease 2/Lysostaphin resistance protein A-like domain-containing protein</fullName>
    </recommendedName>
</protein>
<feature type="transmembrane region" description="Helical" evidence="1">
    <location>
        <begin position="7"/>
        <end position="25"/>
    </location>
</feature>
<organism evidence="3 4">
    <name type="scientific">Hyphomonas beringensis</name>
    <dbReference type="NCBI Taxonomy" id="1280946"/>
    <lineage>
        <taxon>Bacteria</taxon>
        <taxon>Pseudomonadati</taxon>
        <taxon>Pseudomonadota</taxon>
        <taxon>Alphaproteobacteria</taxon>
        <taxon>Hyphomonadales</taxon>
        <taxon>Hyphomonadaceae</taxon>
        <taxon>Hyphomonas</taxon>
    </lineage>
</organism>
<feature type="transmembrane region" description="Helical" evidence="1">
    <location>
        <begin position="132"/>
        <end position="154"/>
    </location>
</feature>
<dbReference type="Pfam" id="PF02517">
    <property type="entry name" value="Rce1-like"/>
    <property type="match status" value="1"/>
</dbReference>
<accession>A0A062U1Z1</accession>
<dbReference type="Proteomes" id="UP000027037">
    <property type="component" value="Unassembled WGS sequence"/>
</dbReference>
<keyword evidence="1" id="KW-0812">Transmembrane</keyword>
<dbReference type="EMBL" id="AWFF01000038">
    <property type="protein sequence ID" value="KCZ54356.1"/>
    <property type="molecule type" value="Genomic_DNA"/>
</dbReference>
<feature type="transmembrane region" description="Helical" evidence="1">
    <location>
        <begin position="175"/>
        <end position="195"/>
    </location>
</feature>
<dbReference type="AlphaFoldDB" id="A0A062U1Z1"/>